<dbReference type="EMBL" id="QTSX02002133">
    <property type="protein sequence ID" value="KAJ9078910.1"/>
    <property type="molecule type" value="Genomic_DNA"/>
</dbReference>
<name>A0ACC2TVY2_9FUNG</name>
<sequence length="54" mass="6093">MKLFPIAALLTITIRAAVLVVDNKSNTLEKPDYSQEASLHYGNYAASRLLRRQM</sequence>
<dbReference type="Proteomes" id="UP001165960">
    <property type="component" value="Unassembled WGS sequence"/>
</dbReference>
<comment type="caution">
    <text evidence="1">The sequence shown here is derived from an EMBL/GenBank/DDBJ whole genome shotgun (WGS) entry which is preliminary data.</text>
</comment>
<accession>A0ACC2TVY2</accession>
<evidence type="ECO:0000313" key="1">
    <source>
        <dbReference type="EMBL" id="KAJ9078910.1"/>
    </source>
</evidence>
<protein>
    <submittedName>
        <fullName evidence="1">Uncharacterized protein</fullName>
    </submittedName>
</protein>
<proteinExistence type="predicted"/>
<evidence type="ECO:0000313" key="2">
    <source>
        <dbReference type="Proteomes" id="UP001165960"/>
    </source>
</evidence>
<reference evidence="1" key="1">
    <citation type="submission" date="2022-04" db="EMBL/GenBank/DDBJ databases">
        <title>Genome of the entomopathogenic fungus Entomophthora muscae.</title>
        <authorList>
            <person name="Elya C."/>
            <person name="Lovett B.R."/>
            <person name="Lee E."/>
            <person name="Macias A.M."/>
            <person name="Hajek A.E."/>
            <person name="De Bivort B.L."/>
            <person name="Kasson M.T."/>
            <person name="De Fine Licht H.H."/>
            <person name="Stajich J.E."/>
        </authorList>
    </citation>
    <scope>NUCLEOTIDE SEQUENCE</scope>
    <source>
        <strain evidence="1">Berkeley</strain>
    </source>
</reference>
<organism evidence="1 2">
    <name type="scientific">Entomophthora muscae</name>
    <dbReference type="NCBI Taxonomy" id="34485"/>
    <lineage>
        <taxon>Eukaryota</taxon>
        <taxon>Fungi</taxon>
        <taxon>Fungi incertae sedis</taxon>
        <taxon>Zoopagomycota</taxon>
        <taxon>Entomophthoromycotina</taxon>
        <taxon>Entomophthoromycetes</taxon>
        <taxon>Entomophthorales</taxon>
        <taxon>Entomophthoraceae</taxon>
        <taxon>Entomophthora</taxon>
    </lineage>
</organism>
<gene>
    <name evidence="1" type="ORF">DSO57_1001661</name>
</gene>
<keyword evidence="2" id="KW-1185">Reference proteome</keyword>